<organism evidence="1 2">
    <name type="scientific">Cohnella soli</name>
    <dbReference type="NCBI Taxonomy" id="425005"/>
    <lineage>
        <taxon>Bacteria</taxon>
        <taxon>Bacillati</taxon>
        <taxon>Bacillota</taxon>
        <taxon>Bacilli</taxon>
        <taxon>Bacillales</taxon>
        <taxon>Paenibacillaceae</taxon>
        <taxon>Cohnella</taxon>
    </lineage>
</organism>
<dbReference type="EMBL" id="JBHSMI010000028">
    <property type="protein sequence ID" value="MFC5404347.1"/>
    <property type="molecule type" value="Genomic_DNA"/>
</dbReference>
<accession>A0ABW0HZ76</accession>
<sequence length="45" mass="5352">MKKASLYGMIEKHLQWNPETDRHFFPHARQLRRVGTPFSTGRLGR</sequence>
<reference evidence="2" key="1">
    <citation type="journal article" date="2019" name="Int. J. Syst. Evol. Microbiol.">
        <title>The Global Catalogue of Microorganisms (GCM) 10K type strain sequencing project: providing services to taxonomists for standard genome sequencing and annotation.</title>
        <authorList>
            <consortium name="The Broad Institute Genomics Platform"/>
            <consortium name="The Broad Institute Genome Sequencing Center for Infectious Disease"/>
            <person name="Wu L."/>
            <person name="Ma J."/>
        </authorList>
    </citation>
    <scope>NUCLEOTIDE SEQUENCE [LARGE SCALE GENOMIC DNA]</scope>
    <source>
        <strain evidence="2">CGMCC 1.18575</strain>
    </source>
</reference>
<protein>
    <submittedName>
        <fullName evidence="1">Uncharacterized protein</fullName>
    </submittedName>
</protein>
<gene>
    <name evidence="1" type="ORF">ACFPOF_16530</name>
</gene>
<proteinExistence type="predicted"/>
<evidence type="ECO:0000313" key="1">
    <source>
        <dbReference type="EMBL" id="MFC5404347.1"/>
    </source>
</evidence>
<comment type="caution">
    <text evidence="1">The sequence shown here is derived from an EMBL/GenBank/DDBJ whole genome shotgun (WGS) entry which is preliminary data.</text>
</comment>
<evidence type="ECO:0000313" key="2">
    <source>
        <dbReference type="Proteomes" id="UP001596113"/>
    </source>
</evidence>
<keyword evidence="2" id="KW-1185">Reference proteome</keyword>
<dbReference type="RefSeq" id="WP_378134583.1">
    <property type="nucleotide sequence ID" value="NZ_JBHSMI010000028.1"/>
</dbReference>
<name>A0ABW0HZ76_9BACL</name>
<dbReference type="Proteomes" id="UP001596113">
    <property type="component" value="Unassembled WGS sequence"/>
</dbReference>